<dbReference type="Gene3D" id="3.40.630.10">
    <property type="entry name" value="Zn peptidases"/>
    <property type="match status" value="1"/>
</dbReference>
<dbReference type="Pfam" id="PF01546">
    <property type="entry name" value="Peptidase_M20"/>
    <property type="match status" value="1"/>
</dbReference>
<evidence type="ECO:0000259" key="5">
    <source>
        <dbReference type="Pfam" id="PF07687"/>
    </source>
</evidence>
<keyword evidence="7" id="KW-1185">Reference proteome</keyword>
<dbReference type="SUPFAM" id="SSF53187">
    <property type="entry name" value="Zn-dependent exopeptidases"/>
    <property type="match status" value="1"/>
</dbReference>
<dbReference type="InterPro" id="IPR051458">
    <property type="entry name" value="Cyt/Met_Dipeptidase"/>
</dbReference>
<gene>
    <name evidence="6" type="ORF">GOB93_16910</name>
</gene>
<evidence type="ECO:0000313" key="7">
    <source>
        <dbReference type="Proteomes" id="UP000635278"/>
    </source>
</evidence>
<accession>A0ABX0JXT5</accession>
<feature type="signal peptide" evidence="4">
    <location>
        <begin position="1"/>
        <end position="23"/>
    </location>
</feature>
<evidence type="ECO:0000256" key="4">
    <source>
        <dbReference type="SAM" id="SignalP"/>
    </source>
</evidence>
<feature type="domain" description="Peptidase M20 dimerisation" evidence="5">
    <location>
        <begin position="233"/>
        <end position="384"/>
    </location>
</feature>
<dbReference type="EMBL" id="WOTB01000031">
    <property type="protein sequence ID" value="NHN86304.1"/>
    <property type="molecule type" value="Genomic_DNA"/>
</dbReference>
<keyword evidence="3" id="KW-0378">Hydrolase</keyword>
<dbReference type="RefSeq" id="WP_173584680.1">
    <property type="nucleotide sequence ID" value="NZ_WOTB01000031.1"/>
</dbReference>
<keyword evidence="1" id="KW-0645">Protease</keyword>
<dbReference type="InterPro" id="IPR011650">
    <property type="entry name" value="Peptidase_M20_dimer"/>
</dbReference>
<keyword evidence="4" id="KW-0732">Signal</keyword>
<dbReference type="Gene3D" id="3.30.70.360">
    <property type="match status" value="1"/>
</dbReference>
<evidence type="ECO:0000256" key="3">
    <source>
        <dbReference type="ARBA" id="ARBA00022801"/>
    </source>
</evidence>
<dbReference type="PANTHER" id="PTHR43270">
    <property type="entry name" value="BETA-ALA-HIS DIPEPTIDASE"/>
    <property type="match status" value="1"/>
</dbReference>
<organism evidence="6 7">
    <name type="scientific">Acetobacter musti</name>
    <dbReference type="NCBI Taxonomy" id="864732"/>
    <lineage>
        <taxon>Bacteria</taxon>
        <taxon>Pseudomonadati</taxon>
        <taxon>Pseudomonadota</taxon>
        <taxon>Alphaproteobacteria</taxon>
        <taxon>Acetobacterales</taxon>
        <taxon>Acetobacteraceae</taxon>
        <taxon>Acetobacter</taxon>
    </lineage>
</organism>
<evidence type="ECO:0000256" key="1">
    <source>
        <dbReference type="ARBA" id="ARBA00022670"/>
    </source>
</evidence>
<proteinExistence type="predicted"/>
<dbReference type="Pfam" id="PF07687">
    <property type="entry name" value="M20_dimer"/>
    <property type="match status" value="1"/>
</dbReference>
<evidence type="ECO:0000313" key="6">
    <source>
        <dbReference type="EMBL" id="NHN86304.1"/>
    </source>
</evidence>
<name>A0ABX0JXT5_9PROT</name>
<protein>
    <submittedName>
        <fullName evidence="6">M20/M25/M40 family metallo-hydrolase</fullName>
    </submittedName>
</protein>
<dbReference type="PANTHER" id="PTHR43270:SF8">
    <property type="entry name" value="DI- AND TRIPEPTIDASE DUG2-RELATED"/>
    <property type="match status" value="1"/>
</dbReference>
<feature type="chain" id="PRO_5045813943" evidence="4">
    <location>
        <begin position="24"/>
        <end position="506"/>
    </location>
</feature>
<keyword evidence="2" id="KW-0479">Metal-binding</keyword>
<comment type="caution">
    <text evidence="6">The sequence shown here is derived from an EMBL/GenBank/DDBJ whole genome shotgun (WGS) entry which is preliminary data.</text>
</comment>
<sequence length="506" mass="55068">MKPIIPLALMCLLSMTGLHQARAEDTDQTIRLSLPEYLDFLRLPNVTSRSSAEIRQNADWLEKALKAHGWTARQLADGETPMVYAELPQASPARKTVLFYVHMDGQPVRNAEWAQQDPFMPVLRSCADITSCKTLPLSDVTKPDAGADWRIYARSAADDKAPIWMIMTAIDALKARGQSPAINVKLIIDSHEEGGGNTLGDVVKNNRDLLKADAVVIMDGPMHQSGRPTVVLGHRGVGVFRITVFGPRGVAHSGHYGNYVINPAFSLARLIASFKDDKGRVSIPGYYDGTDPEFLAAARSLHVPDDEKSLKKHWGVSGTDQADISYRNAMSEPTLNITGLAAGTMGQMNATIIPATAVASFDIRTVPGIDFDREISLVKGAVTKAGFHLVKDKPTEEERMTWPLLASLEAHGSPDVLFTRPDSPVGHWVTGALGKNAVIIPIMGGSVPSGPFREEIKAPIILLPLVNADDNQHAPNENMRLGTYKDGVRELMTLLRTPLPTASEEK</sequence>
<dbReference type="InterPro" id="IPR002933">
    <property type="entry name" value="Peptidase_M20"/>
</dbReference>
<reference evidence="6 7" key="1">
    <citation type="journal article" date="2020" name="Int. J. Syst. Evol. Microbiol.">
        <title>Novel acetic acid bacteria from cider fermentations: Acetobacter conturbans sp. nov. and Acetobacter fallax sp. nov.</title>
        <authorList>
            <person name="Sombolestani A.S."/>
            <person name="Cleenwerck I."/>
            <person name="Cnockaert M."/>
            <person name="Borremans W."/>
            <person name="Wieme A.D."/>
            <person name="De Vuyst L."/>
            <person name="Vandamme P."/>
        </authorList>
    </citation>
    <scope>NUCLEOTIDE SEQUENCE [LARGE SCALE GENOMIC DNA]</scope>
    <source>
        <strain evidence="6 7">LMG 30640</strain>
    </source>
</reference>
<dbReference type="Proteomes" id="UP000635278">
    <property type="component" value="Unassembled WGS sequence"/>
</dbReference>
<evidence type="ECO:0000256" key="2">
    <source>
        <dbReference type="ARBA" id="ARBA00022723"/>
    </source>
</evidence>